<keyword evidence="2" id="KW-1185">Reference proteome</keyword>
<name>A0ACB9PYI6_BAUVA</name>
<gene>
    <name evidence="1" type="ORF">L6164_002502</name>
</gene>
<reference evidence="1 2" key="1">
    <citation type="journal article" date="2022" name="DNA Res.">
        <title>Chromosomal-level genome assembly of the orchid tree Bauhinia variegata (Leguminosae; Cercidoideae) supports the allotetraploid origin hypothesis of Bauhinia.</title>
        <authorList>
            <person name="Zhong Y."/>
            <person name="Chen Y."/>
            <person name="Zheng D."/>
            <person name="Pang J."/>
            <person name="Liu Y."/>
            <person name="Luo S."/>
            <person name="Meng S."/>
            <person name="Qian L."/>
            <person name="Wei D."/>
            <person name="Dai S."/>
            <person name="Zhou R."/>
        </authorList>
    </citation>
    <scope>NUCLEOTIDE SEQUENCE [LARGE SCALE GENOMIC DNA]</scope>
    <source>
        <strain evidence="1">BV-YZ2020</strain>
    </source>
</reference>
<comment type="caution">
    <text evidence="1">The sequence shown here is derived from an EMBL/GenBank/DDBJ whole genome shotgun (WGS) entry which is preliminary data.</text>
</comment>
<organism evidence="1 2">
    <name type="scientific">Bauhinia variegata</name>
    <name type="common">Purple orchid tree</name>
    <name type="synonym">Phanera variegata</name>
    <dbReference type="NCBI Taxonomy" id="167791"/>
    <lineage>
        <taxon>Eukaryota</taxon>
        <taxon>Viridiplantae</taxon>
        <taxon>Streptophyta</taxon>
        <taxon>Embryophyta</taxon>
        <taxon>Tracheophyta</taxon>
        <taxon>Spermatophyta</taxon>
        <taxon>Magnoliopsida</taxon>
        <taxon>eudicotyledons</taxon>
        <taxon>Gunneridae</taxon>
        <taxon>Pentapetalae</taxon>
        <taxon>rosids</taxon>
        <taxon>fabids</taxon>
        <taxon>Fabales</taxon>
        <taxon>Fabaceae</taxon>
        <taxon>Cercidoideae</taxon>
        <taxon>Cercideae</taxon>
        <taxon>Bauhiniinae</taxon>
        <taxon>Bauhinia</taxon>
    </lineage>
</organism>
<accession>A0ACB9PYI6</accession>
<evidence type="ECO:0000313" key="1">
    <source>
        <dbReference type="EMBL" id="KAI4353563.1"/>
    </source>
</evidence>
<protein>
    <submittedName>
        <fullName evidence="1">Uncharacterized protein</fullName>
    </submittedName>
</protein>
<sequence>MSGFLAANPLAISVAEARRLAFLVLKSRNELKPNFHAPLCTKLSNASNFDPTDDNNGGSQFPKEASSSLGSRANRSSPMLGSKDNRLYGELEFKEKEEKNFKLENNRFDSNAMNLQIDSSMQKGIVGDDGTDSSGPEDFTELNSGLDEDEKNRKRDDNLGEEELVRIESDKDGVGLKRDDQIESFNGKLGFRRGKQVIGRSNLLAKQVISISSALSLGFVSQLWVDTTSWVVLFVEVRPNLLSGDSERFLLEDIRQVGDVVLVPDESVIENELKMVGLETLVGYRVVTPSRRDIGKVRGYTFSIDSGVIEALELDSFGISIIPSSLVSTYSLLVEDVLEVLSDAVVVHEAAASRIQRLSKGFLGDQNVGTSMDDVEEYDSSGYVSRTRRGYRRRKKPNPRDWDDEDWELPMDYL</sequence>
<proteinExistence type="predicted"/>
<dbReference type="EMBL" id="CM039427">
    <property type="protein sequence ID" value="KAI4353563.1"/>
    <property type="molecule type" value="Genomic_DNA"/>
</dbReference>
<evidence type="ECO:0000313" key="2">
    <source>
        <dbReference type="Proteomes" id="UP000828941"/>
    </source>
</evidence>
<dbReference type="Proteomes" id="UP000828941">
    <property type="component" value="Chromosome 2"/>
</dbReference>